<dbReference type="Proteomes" id="UP001212841">
    <property type="component" value="Unassembled WGS sequence"/>
</dbReference>
<dbReference type="GO" id="GO:0035869">
    <property type="term" value="C:ciliary transition zone"/>
    <property type="evidence" value="ECO:0007669"/>
    <property type="project" value="TreeGrafter"/>
</dbReference>
<dbReference type="PANTHER" id="PTHR21223:SF2">
    <property type="entry name" value="CBY1-INTERACTING BAR DOMAIN-CONTAINING PROTEIN HOMOLOG"/>
    <property type="match status" value="1"/>
</dbReference>
<proteinExistence type="predicted"/>
<comment type="caution">
    <text evidence="1">The sequence shown here is derived from an EMBL/GenBank/DDBJ whole genome shotgun (WGS) entry which is preliminary data.</text>
</comment>
<dbReference type="AlphaFoldDB" id="A0AAD5X0M4"/>
<dbReference type="Gene3D" id="1.20.1270.60">
    <property type="entry name" value="Arfaptin homology (AH) domain/BAR domain"/>
    <property type="match status" value="1"/>
</dbReference>
<dbReference type="InterPro" id="IPR027267">
    <property type="entry name" value="AH/BAR_dom_sf"/>
</dbReference>
<evidence type="ECO:0000313" key="2">
    <source>
        <dbReference type="Proteomes" id="UP001212841"/>
    </source>
</evidence>
<dbReference type="SUPFAM" id="SSF103657">
    <property type="entry name" value="BAR/IMD domain-like"/>
    <property type="match status" value="1"/>
</dbReference>
<keyword evidence="2" id="KW-1185">Reference proteome</keyword>
<name>A0AAD5X0M4_9FUNG</name>
<dbReference type="EMBL" id="JADGJD010001344">
    <property type="protein sequence ID" value="KAJ3043626.1"/>
    <property type="molecule type" value="Genomic_DNA"/>
</dbReference>
<dbReference type="GO" id="GO:0036064">
    <property type="term" value="C:ciliary basal body"/>
    <property type="evidence" value="ECO:0007669"/>
    <property type="project" value="TreeGrafter"/>
</dbReference>
<dbReference type="InterPro" id="IPR009602">
    <property type="entry name" value="CBAR/FAM92"/>
</dbReference>
<accession>A0AAD5X0M4</accession>
<reference evidence="1" key="1">
    <citation type="submission" date="2020-05" db="EMBL/GenBank/DDBJ databases">
        <title>Phylogenomic resolution of chytrid fungi.</title>
        <authorList>
            <person name="Stajich J.E."/>
            <person name="Amses K."/>
            <person name="Simmons R."/>
            <person name="Seto K."/>
            <person name="Myers J."/>
            <person name="Bonds A."/>
            <person name="Quandt C.A."/>
            <person name="Barry K."/>
            <person name="Liu P."/>
            <person name="Grigoriev I."/>
            <person name="Longcore J.E."/>
            <person name="James T.Y."/>
        </authorList>
    </citation>
    <scope>NUCLEOTIDE SEQUENCE</scope>
    <source>
        <strain evidence="1">JEL0318</strain>
    </source>
</reference>
<dbReference type="Pfam" id="PF06730">
    <property type="entry name" value="FAM92"/>
    <property type="match status" value="1"/>
</dbReference>
<evidence type="ECO:0000313" key="1">
    <source>
        <dbReference type="EMBL" id="KAJ3043626.1"/>
    </source>
</evidence>
<sequence length="227" mass="25931">MANLRSTLAGYTRNQERLRRKSLKLALILKLFSENEATNLSAVLQGVSDLLTDREKERSACAERIKMMSQGPLKLYAVRISTAQMQLIFILHFKNSPKPETQMICKGMRAEVKLRETARDKEQKQQQNLDRVMIKEAGNRTKITQSQMELAGASHEVQRATAGLVDSVQRFESKKRADIQSCLGEMIWSEIQYHSRALEILTNAHQLLYETDLEADLEVTSLSPFFE</sequence>
<dbReference type="GO" id="GO:0060271">
    <property type="term" value="P:cilium assembly"/>
    <property type="evidence" value="ECO:0007669"/>
    <property type="project" value="TreeGrafter"/>
</dbReference>
<organism evidence="1 2">
    <name type="scientific">Rhizophlyctis rosea</name>
    <dbReference type="NCBI Taxonomy" id="64517"/>
    <lineage>
        <taxon>Eukaryota</taxon>
        <taxon>Fungi</taxon>
        <taxon>Fungi incertae sedis</taxon>
        <taxon>Chytridiomycota</taxon>
        <taxon>Chytridiomycota incertae sedis</taxon>
        <taxon>Chytridiomycetes</taxon>
        <taxon>Rhizophlyctidales</taxon>
        <taxon>Rhizophlyctidaceae</taxon>
        <taxon>Rhizophlyctis</taxon>
    </lineage>
</organism>
<protein>
    <submittedName>
        <fullName evidence="1">Uncharacterized protein</fullName>
    </submittedName>
</protein>
<dbReference type="PANTHER" id="PTHR21223">
    <property type="entry name" value="CBY1-INTERACTING BAR DOMAIN-CONTAINING PROTEIN HOMOLOG"/>
    <property type="match status" value="1"/>
</dbReference>
<gene>
    <name evidence="1" type="ORF">HK097_001700</name>
</gene>